<dbReference type="Pfam" id="PF13602">
    <property type="entry name" value="ADH_zinc_N_2"/>
    <property type="match status" value="1"/>
</dbReference>
<keyword evidence="2" id="KW-1185">Reference proteome</keyword>
<name>A0ABU0LBP9_XANAG</name>
<sequence length="68" mass="7154">MFTRSLFETADMAAQGALLAEVAGLVEARRVRSTLVETLGPIDAATLKHAHAAIESGSTRGKLVLEGF</sequence>
<dbReference type="Proteomes" id="UP001241747">
    <property type="component" value="Unassembled WGS sequence"/>
</dbReference>
<dbReference type="Gene3D" id="3.90.180.10">
    <property type="entry name" value="Medium-chain alcohol dehydrogenases, catalytic domain"/>
    <property type="match status" value="1"/>
</dbReference>
<dbReference type="EMBL" id="JAUSVY010000002">
    <property type="protein sequence ID" value="MDQ0504560.1"/>
    <property type="molecule type" value="Genomic_DNA"/>
</dbReference>
<evidence type="ECO:0000313" key="2">
    <source>
        <dbReference type="Proteomes" id="UP001241747"/>
    </source>
</evidence>
<proteinExistence type="predicted"/>
<organism evidence="1 2">
    <name type="scientific">Xanthobacter agilis</name>
    <dbReference type="NCBI Taxonomy" id="47492"/>
    <lineage>
        <taxon>Bacteria</taxon>
        <taxon>Pseudomonadati</taxon>
        <taxon>Pseudomonadota</taxon>
        <taxon>Alphaproteobacteria</taxon>
        <taxon>Hyphomicrobiales</taxon>
        <taxon>Xanthobacteraceae</taxon>
        <taxon>Xanthobacter</taxon>
    </lineage>
</organism>
<reference evidence="1 2" key="1">
    <citation type="submission" date="2023-07" db="EMBL/GenBank/DDBJ databases">
        <title>Genomic Encyclopedia of Type Strains, Phase IV (KMG-IV): sequencing the most valuable type-strain genomes for metagenomic binning, comparative biology and taxonomic classification.</title>
        <authorList>
            <person name="Goeker M."/>
        </authorList>
    </citation>
    <scope>NUCLEOTIDE SEQUENCE [LARGE SCALE GENOMIC DNA]</scope>
    <source>
        <strain evidence="1 2">DSM 3770</strain>
    </source>
</reference>
<gene>
    <name evidence="1" type="ORF">QOZ94_001334</name>
</gene>
<protein>
    <submittedName>
        <fullName evidence="1">NADPH:quinone reductase-like Zn-dependent oxidoreductase</fullName>
    </submittedName>
</protein>
<accession>A0ABU0LBP9</accession>
<dbReference type="RefSeq" id="WP_370877784.1">
    <property type="nucleotide sequence ID" value="NZ_JABWGX010000007.1"/>
</dbReference>
<comment type="caution">
    <text evidence="1">The sequence shown here is derived from an EMBL/GenBank/DDBJ whole genome shotgun (WGS) entry which is preliminary data.</text>
</comment>
<evidence type="ECO:0000313" key="1">
    <source>
        <dbReference type="EMBL" id="MDQ0504560.1"/>
    </source>
</evidence>